<dbReference type="GO" id="GO:0003724">
    <property type="term" value="F:RNA helicase activity"/>
    <property type="evidence" value="ECO:0007669"/>
    <property type="project" value="InterPro"/>
</dbReference>
<dbReference type="STRING" id="64969.SAMN02745127_01147"/>
<gene>
    <name evidence="12" type="ORF">BTE48_07720</name>
</gene>
<feature type="region of interest" description="Disordered" evidence="8">
    <location>
        <begin position="381"/>
        <end position="426"/>
    </location>
</feature>
<evidence type="ECO:0000259" key="11">
    <source>
        <dbReference type="PROSITE" id="PS51195"/>
    </source>
</evidence>
<organism evidence="12 13">
    <name type="scientific">Oceanospirillum multiglobuliferum</name>
    <dbReference type="NCBI Taxonomy" id="64969"/>
    <lineage>
        <taxon>Bacteria</taxon>
        <taxon>Pseudomonadati</taxon>
        <taxon>Pseudomonadota</taxon>
        <taxon>Gammaproteobacteria</taxon>
        <taxon>Oceanospirillales</taxon>
        <taxon>Oceanospirillaceae</taxon>
        <taxon>Oceanospirillum</taxon>
    </lineage>
</organism>
<dbReference type="SMART" id="SM00490">
    <property type="entry name" value="HELICc"/>
    <property type="match status" value="1"/>
</dbReference>
<feature type="domain" description="DEAD-box RNA helicase Q" evidence="11">
    <location>
        <begin position="1"/>
        <end position="29"/>
    </location>
</feature>
<evidence type="ECO:0000256" key="1">
    <source>
        <dbReference type="ARBA" id="ARBA00022741"/>
    </source>
</evidence>
<protein>
    <submittedName>
        <fullName evidence="12">RNA helicase</fullName>
    </submittedName>
</protein>
<name>A0A1T4NKR9_9GAMM</name>
<keyword evidence="13" id="KW-1185">Reference proteome</keyword>
<dbReference type="PROSITE" id="PS51192">
    <property type="entry name" value="HELICASE_ATP_BIND_1"/>
    <property type="match status" value="1"/>
</dbReference>
<evidence type="ECO:0000256" key="8">
    <source>
        <dbReference type="SAM" id="MobiDB-lite"/>
    </source>
</evidence>
<dbReference type="PANTHER" id="PTHR47959:SF13">
    <property type="entry name" value="ATP-DEPENDENT RNA HELICASE RHLE"/>
    <property type="match status" value="1"/>
</dbReference>
<dbReference type="SMART" id="SM00487">
    <property type="entry name" value="DEXDc"/>
    <property type="match status" value="1"/>
</dbReference>
<dbReference type="GO" id="GO:0003676">
    <property type="term" value="F:nucleic acid binding"/>
    <property type="evidence" value="ECO:0007669"/>
    <property type="project" value="InterPro"/>
</dbReference>
<evidence type="ECO:0000259" key="9">
    <source>
        <dbReference type="PROSITE" id="PS51192"/>
    </source>
</evidence>
<accession>A0A1T4NKR9</accession>
<keyword evidence="3 7" id="KW-0347">Helicase</keyword>
<dbReference type="InterPro" id="IPR011545">
    <property type="entry name" value="DEAD/DEAH_box_helicase_dom"/>
</dbReference>
<dbReference type="InterPro" id="IPR027417">
    <property type="entry name" value="P-loop_NTPase"/>
</dbReference>
<feature type="domain" description="Helicase C-terminal" evidence="10">
    <location>
        <begin position="235"/>
        <end position="381"/>
    </location>
</feature>
<dbReference type="GO" id="GO:0005524">
    <property type="term" value="F:ATP binding"/>
    <property type="evidence" value="ECO:0007669"/>
    <property type="project" value="UniProtKB-KW"/>
</dbReference>
<evidence type="ECO:0000313" key="13">
    <source>
        <dbReference type="Proteomes" id="UP000191418"/>
    </source>
</evidence>
<evidence type="ECO:0000256" key="5">
    <source>
        <dbReference type="ARBA" id="ARBA00038437"/>
    </source>
</evidence>
<comment type="caution">
    <text evidence="12">The sequence shown here is derived from an EMBL/GenBank/DDBJ whole genome shotgun (WGS) entry which is preliminary data.</text>
</comment>
<dbReference type="PROSITE" id="PS51194">
    <property type="entry name" value="HELICASE_CTER"/>
    <property type="match status" value="1"/>
</dbReference>
<feature type="short sequence motif" description="Q motif" evidence="6">
    <location>
        <begin position="1"/>
        <end position="29"/>
    </location>
</feature>
<evidence type="ECO:0000256" key="4">
    <source>
        <dbReference type="ARBA" id="ARBA00022840"/>
    </source>
</evidence>
<dbReference type="GO" id="GO:0016787">
    <property type="term" value="F:hydrolase activity"/>
    <property type="evidence" value="ECO:0007669"/>
    <property type="project" value="UniProtKB-KW"/>
</dbReference>
<dbReference type="CDD" id="cd18787">
    <property type="entry name" value="SF2_C_DEAD"/>
    <property type="match status" value="1"/>
</dbReference>
<dbReference type="PANTHER" id="PTHR47959">
    <property type="entry name" value="ATP-DEPENDENT RNA HELICASE RHLE-RELATED"/>
    <property type="match status" value="1"/>
</dbReference>
<dbReference type="Pfam" id="PF00270">
    <property type="entry name" value="DEAD"/>
    <property type="match status" value="1"/>
</dbReference>
<dbReference type="InterPro" id="IPR050079">
    <property type="entry name" value="DEAD_box_RNA_helicase"/>
</dbReference>
<dbReference type="OrthoDB" id="9808889at2"/>
<evidence type="ECO:0000313" key="12">
    <source>
        <dbReference type="EMBL" id="OPX55767.1"/>
    </source>
</evidence>
<dbReference type="CDD" id="cd00268">
    <property type="entry name" value="DEADc"/>
    <property type="match status" value="1"/>
</dbReference>
<sequence length="426" mass="46732">MSFISLGLSESLLMALAELGYEQPTEIQHKTIPAVLQGRDLLAAAETGSGKTAGFMLPMLQQLIALSPATANQATMLVLVPTRELALQVEQAVRQYGRFFPRQLKTLAVYGGVSVNVQMQALRSGCDIVVATPGRLLDLLARNALNLRAVKSLVLDEADRMLDLGFSEELNQLLALLPKKRQNLLFSATFPEEVQSLIDQLLVDPVRIELEQDSHIPEQLTQRAIEVDHEQRTALLKHLLLETSGAQFLVFVASKRTANNVVLKLERAGFSAQALHGDLAQTDRNNALAEFKAGLCRVLVATDLAARGIDIPLLPYVVNYDLPRSPADYVHRIGRTARAGVAGVAFSFIDHESDAHFKLIEKRNALNVPREQIKGFERNPNIEVAGPKTKGQAPVKGKRKSKKDKLREAAAAATPVNQSIWNKKAN</sequence>
<comment type="similarity">
    <text evidence="5 7">Belongs to the DEAD box helicase family.</text>
</comment>
<dbReference type="Gene3D" id="3.40.50.300">
    <property type="entry name" value="P-loop containing nucleotide triphosphate hydrolases"/>
    <property type="match status" value="2"/>
</dbReference>
<dbReference type="InterPro" id="IPR044742">
    <property type="entry name" value="DEAD/DEAH_RhlB"/>
</dbReference>
<dbReference type="PROSITE" id="PS51195">
    <property type="entry name" value="Q_MOTIF"/>
    <property type="match status" value="1"/>
</dbReference>
<dbReference type="EMBL" id="MTSM01000007">
    <property type="protein sequence ID" value="OPX55767.1"/>
    <property type="molecule type" value="Genomic_DNA"/>
</dbReference>
<dbReference type="InterPro" id="IPR014014">
    <property type="entry name" value="RNA_helicase_DEAD_Q_motif"/>
</dbReference>
<reference evidence="12 13" key="1">
    <citation type="submission" date="2017-01" db="EMBL/GenBank/DDBJ databases">
        <title>Genome Sequencing of a Marine Spirillum, Oceanospirillum multiglobuliferum ATCC 33336, from Japan.</title>
        <authorList>
            <person name="Carney J.G."/>
            <person name="Trachtenberg A.M."/>
            <person name="Rheaume B.A."/>
            <person name="Linnane J.D."/>
            <person name="Pitts N.L."/>
            <person name="Mykles D.L."/>
            <person name="Maclea K.S."/>
        </authorList>
    </citation>
    <scope>NUCLEOTIDE SEQUENCE [LARGE SCALE GENOMIC DNA]</scope>
    <source>
        <strain evidence="12 13">ATCC 33336</strain>
    </source>
</reference>
<dbReference type="AlphaFoldDB" id="A0A1T4NKR9"/>
<dbReference type="InterPro" id="IPR001650">
    <property type="entry name" value="Helicase_C-like"/>
</dbReference>
<dbReference type="SUPFAM" id="SSF52540">
    <property type="entry name" value="P-loop containing nucleoside triphosphate hydrolases"/>
    <property type="match status" value="1"/>
</dbReference>
<keyword evidence="1 7" id="KW-0547">Nucleotide-binding</keyword>
<evidence type="ECO:0000256" key="7">
    <source>
        <dbReference type="RuleBase" id="RU000492"/>
    </source>
</evidence>
<dbReference type="PROSITE" id="PS00039">
    <property type="entry name" value="DEAD_ATP_HELICASE"/>
    <property type="match status" value="1"/>
</dbReference>
<evidence type="ECO:0000256" key="3">
    <source>
        <dbReference type="ARBA" id="ARBA00022806"/>
    </source>
</evidence>
<dbReference type="Proteomes" id="UP000191418">
    <property type="component" value="Unassembled WGS sequence"/>
</dbReference>
<evidence type="ECO:0000256" key="6">
    <source>
        <dbReference type="PROSITE-ProRule" id="PRU00552"/>
    </source>
</evidence>
<dbReference type="RefSeq" id="WP_078744772.1">
    <property type="nucleotide sequence ID" value="NZ_FUXG01000006.1"/>
</dbReference>
<dbReference type="InterPro" id="IPR014001">
    <property type="entry name" value="Helicase_ATP-bd"/>
</dbReference>
<dbReference type="Pfam" id="PF00271">
    <property type="entry name" value="Helicase_C"/>
    <property type="match status" value="1"/>
</dbReference>
<keyword evidence="2 7" id="KW-0378">Hydrolase</keyword>
<feature type="domain" description="Helicase ATP-binding" evidence="9">
    <location>
        <begin position="32"/>
        <end position="208"/>
    </location>
</feature>
<evidence type="ECO:0000259" key="10">
    <source>
        <dbReference type="PROSITE" id="PS51194"/>
    </source>
</evidence>
<evidence type="ECO:0000256" key="2">
    <source>
        <dbReference type="ARBA" id="ARBA00022801"/>
    </source>
</evidence>
<feature type="compositionally biased region" description="Polar residues" evidence="8">
    <location>
        <begin position="415"/>
        <end position="426"/>
    </location>
</feature>
<dbReference type="GO" id="GO:0005829">
    <property type="term" value="C:cytosol"/>
    <property type="evidence" value="ECO:0007669"/>
    <property type="project" value="TreeGrafter"/>
</dbReference>
<proteinExistence type="inferred from homology"/>
<keyword evidence="4 7" id="KW-0067">ATP-binding</keyword>
<dbReference type="InterPro" id="IPR000629">
    <property type="entry name" value="RNA-helicase_DEAD-box_CS"/>
</dbReference>